<dbReference type="InterPro" id="IPR049312">
    <property type="entry name" value="GIDA_C_N"/>
</dbReference>
<evidence type="ECO:0000256" key="8">
    <source>
        <dbReference type="ARBA" id="ARBA00068446"/>
    </source>
</evidence>
<dbReference type="InterPro" id="IPR044920">
    <property type="entry name" value="MnmG_C_subdom_sf"/>
</dbReference>
<comment type="function">
    <text evidence="6">Component of the GTPBP3-MTO1 complex that catalyzes the 5-taurinomethyluridine (taum(5)U) modification at the 34th wobble position (U34) of mitochondrial tRNAs (mt-tRNAs), which plays a role in mt-tRNA decoding and mitochondrial translation. Taum(5)U formation on mammalian mt-tRNA requires the presence of both GTPBP3-mediated GTPase activity and MTO1 catalytic activity.</text>
</comment>
<dbReference type="Proteomes" id="UP000694388">
    <property type="component" value="Unplaced"/>
</dbReference>
<dbReference type="HAMAP" id="MF_00129">
    <property type="entry name" value="MnmG_GidA"/>
    <property type="match status" value="1"/>
</dbReference>
<dbReference type="GO" id="GO:0005829">
    <property type="term" value="C:cytosol"/>
    <property type="evidence" value="ECO:0007669"/>
    <property type="project" value="TreeGrafter"/>
</dbReference>
<evidence type="ECO:0000259" key="11">
    <source>
        <dbReference type="SMART" id="SM01228"/>
    </source>
</evidence>
<dbReference type="GeneTree" id="ENSGT00390000011297"/>
<dbReference type="GO" id="GO:0030488">
    <property type="term" value="P:tRNA methylation"/>
    <property type="evidence" value="ECO:0007669"/>
    <property type="project" value="TreeGrafter"/>
</dbReference>
<evidence type="ECO:0000256" key="10">
    <source>
        <dbReference type="ARBA" id="ARBA00083348"/>
    </source>
</evidence>
<accession>A0A8C4WZZ4</accession>
<dbReference type="GO" id="GO:0005739">
    <property type="term" value="C:mitochondrion"/>
    <property type="evidence" value="ECO:0007669"/>
    <property type="project" value="GOC"/>
</dbReference>
<dbReference type="InterPro" id="IPR026904">
    <property type="entry name" value="MnmG_C"/>
</dbReference>
<dbReference type="InterPro" id="IPR004416">
    <property type="entry name" value="MnmG"/>
</dbReference>
<protein>
    <recommendedName>
        <fullName evidence="8">5-taurinomethyluridine-[tRNA] synthase subunit MTO1, mitochondrial</fullName>
    </recommendedName>
    <alternativeName>
        <fullName evidence="9">Mitochondrial tRNA translation optimization 1</fullName>
    </alternativeName>
    <alternativeName>
        <fullName evidence="10">Protein MTO1 homolog, mitochondrial</fullName>
    </alternativeName>
</protein>
<comment type="similarity">
    <text evidence="2">Belongs to the MnmG family.</text>
</comment>
<dbReference type="FunFam" id="3.50.50.60:FF:000082">
    <property type="entry name" value="protein MTO1 homolog, mitochondrial isoform X1"/>
    <property type="match status" value="1"/>
</dbReference>
<dbReference type="PROSITE" id="PS01280">
    <property type="entry name" value="GIDA_1"/>
    <property type="match status" value="1"/>
</dbReference>
<evidence type="ECO:0000256" key="5">
    <source>
        <dbReference type="ARBA" id="ARBA00051247"/>
    </source>
</evidence>
<evidence type="ECO:0000256" key="3">
    <source>
        <dbReference type="ARBA" id="ARBA00022630"/>
    </source>
</evidence>
<evidence type="ECO:0000256" key="2">
    <source>
        <dbReference type="ARBA" id="ARBA00007653"/>
    </source>
</evidence>
<sequence length="666" mass="72860">MWLLRCGRGCLVASTGRRCVLRRGLAGQPSGFDVVVVGGGHAGTEAAAAAARMGLRTLLLTHKLGTIGEMSCNPSWGGVGKGHLVREIDALGGLCGRAADRAGINFRVLNRRKGPAVWGLRAQVDRDIYRQFIQAELRGTPNLWLREGAVDDLIIGPPDPSFTGVSAVEGVLLESGNRVEAKTVVLTAGTFLRGELLIGEERMAGGRLGDPSSLALSQSLSAHGFTRKRLKTGTPPRIARNSVDFSVLKLVPPDDPPTPFSFMNDRVSIEPADQIHCYLTNTTSESERIIRDNLSLSAHVLENVQGPRYCPSIEAKIIRFPGREHRVWLEPEGFSSEMVYPQGLSVSLPADLQEIMLRTMPGLEHCQMLRPGYAVQYDCLDPRELSPSLESRRLQRLFLAGQINGTTGYEEAAGQGILAGINAGLLSLGKPMMELGRDEAFLGVMVSDMLSGISSDEPYRMFTSRAEFRLTLRPDNADLRLTAKGWKLGCVEESRWRKARETAAAMNDGKLALCSIRCSSHCWANALPDIQISRQRSGNFSAFDMLQYQGVTMEMLATLYPEALTKYAELVEISKRLKIESVYAFPMEIEQEAMKAVRNEANLSLPLDLDYTSLPISLSAEVRERLAATRPTTIAAASRTPGVTPAAIVNLLRYVIQGTRERAQLP</sequence>
<evidence type="ECO:0000313" key="12">
    <source>
        <dbReference type="Ensembl" id="ENSEBUP00000023321.1"/>
    </source>
</evidence>
<organism evidence="12 13">
    <name type="scientific">Eptatretus burgeri</name>
    <name type="common">Inshore hagfish</name>
    <dbReference type="NCBI Taxonomy" id="7764"/>
    <lineage>
        <taxon>Eukaryota</taxon>
        <taxon>Metazoa</taxon>
        <taxon>Chordata</taxon>
        <taxon>Craniata</taxon>
        <taxon>Vertebrata</taxon>
        <taxon>Cyclostomata</taxon>
        <taxon>Myxini</taxon>
        <taxon>Myxiniformes</taxon>
        <taxon>Myxinidae</taxon>
        <taxon>Eptatretinae</taxon>
        <taxon>Eptatretus</taxon>
    </lineage>
</organism>
<dbReference type="InterPro" id="IPR036188">
    <property type="entry name" value="FAD/NAD-bd_sf"/>
</dbReference>
<comment type="catalytic activity">
    <reaction evidence="5">
        <text>5,10-methylenetetrahydrofolate + uridine(34) in tRNA + taurine + GTP + A + H2O = 5-taurinomethyluridine(34) in tRNA + 7,8-dihydrofolate + GDP + AH2 + phosphate + H(+)</text>
        <dbReference type="Rhea" id="RHEA:83279"/>
        <dbReference type="Rhea" id="RHEA-COMP:11727"/>
        <dbReference type="Rhea" id="RHEA-COMP:11732"/>
        <dbReference type="ChEBI" id="CHEBI:12071"/>
        <dbReference type="ChEBI" id="CHEBI:13193"/>
        <dbReference type="ChEBI" id="CHEBI:15377"/>
        <dbReference type="ChEBI" id="CHEBI:15378"/>
        <dbReference type="ChEBI" id="CHEBI:17499"/>
        <dbReference type="ChEBI" id="CHEBI:37565"/>
        <dbReference type="ChEBI" id="CHEBI:43474"/>
        <dbReference type="ChEBI" id="CHEBI:57451"/>
        <dbReference type="ChEBI" id="CHEBI:58189"/>
        <dbReference type="ChEBI" id="CHEBI:65315"/>
        <dbReference type="ChEBI" id="CHEBI:87172"/>
        <dbReference type="ChEBI" id="CHEBI:507393"/>
    </reaction>
    <physiologicalReaction direction="left-to-right" evidence="5">
        <dbReference type="Rhea" id="RHEA:83280"/>
    </physiologicalReaction>
</comment>
<feature type="domain" description="tRNA uridine 5-carboxymethylaminomethyl modification enzyme C-terminal subdomain" evidence="11">
    <location>
        <begin position="581"/>
        <end position="653"/>
    </location>
</feature>
<keyword evidence="4" id="KW-0274">FAD</keyword>
<dbReference type="FunFam" id="3.50.50.60:FF:000002">
    <property type="entry name" value="tRNA uridine 5-carboxymethylaminomethyl modification enzyme MnmG"/>
    <property type="match status" value="1"/>
</dbReference>
<dbReference type="PROSITE" id="PS01281">
    <property type="entry name" value="GIDA_2"/>
    <property type="match status" value="1"/>
</dbReference>
<dbReference type="Gene3D" id="3.50.50.60">
    <property type="entry name" value="FAD/NAD(P)-binding domain"/>
    <property type="match status" value="2"/>
</dbReference>
<dbReference type="PRINTS" id="PR00411">
    <property type="entry name" value="PNDRDTASEI"/>
</dbReference>
<dbReference type="FunFam" id="1.10.150.570:FF:000001">
    <property type="entry name" value="tRNA uridine 5-carboxymethylaminomethyl modification enzyme MnmG"/>
    <property type="match status" value="1"/>
</dbReference>
<dbReference type="GO" id="GO:0050660">
    <property type="term" value="F:flavin adenine dinucleotide binding"/>
    <property type="evidence" value="ECO:0007669"/>
    <property type="project" value="InterPro"/>
</dbReference>
<evidence type="ECO:0000256" key="6">
    <source>
        <dbReference type="ARBA" id="ARBA00056538"/>
    </source>
</evidence>
<evidence type="ECO:0000256" key="1">
    <source>
        <dbReference type="ARBA" id="ARBA00001974"/>
    </source>
</evidence>
<dbReference type="InterPro" id="IPR040131">
    <property type="entry name" value="MnmG_N"/>
</dbReference>
<keyword evidence="3" id="KW-0285">Flavoprotein</keyword>
<evidence type="ECO:0000256" key="4">
    <source>
        <dbReference type="ARBA" id="ARBA00022827"/>
    </source>
</evidence>
<dbReference type="PANTHER" id="PTHR11806">
    <property type="entry name" value="GLUCOSE INHIBITED DIVISION PROTEIN A"/>
    <property type="match status" value="1"/>
</dbReference>
<reference evidence="12" key="2">
    <citation type="submission" date="2025-09" db="UniProtKB">
        <authorList>
            <consortium name="Ensembl"/>
        </authorList>
    </citation>
    <scope>IDENTIFICATION</scope>
</reference>
<dbReference type="OMA" id="CNPAMGG"/>
<dbReference type="InterPro" id="IPR047001">
    <property type="entry name" value="MnmG_C_subdom"/>
</dbReference>
<comment type="subunit">
    <text evidence="7">Homodimer; forms a dimer in the presence of potassium. Interacts with GTPBP3; forms the GTPBP3-MTO1 complex composed of homodimers of GTPBP3 and MTO1.</text>
</comment>
<evidence type="ECO:0000256" key="9">
    <source>
        <dbReference type="ARBA" id="ARBA00079308"/>
    </source>
</evidence>
<dbReference type="InterPro" id="IPR002218">
    <property type="entry name" value="MnmG-rel"/>
</dbReference>
<dbReference type="PANTHER" id="PTHR11806:SF0">
    <property type="entry name" value="PROTEIN MTO1 HOMOLOG, MITOCHONDRIAL"/>
    <property type="match status" value="1"/>
</dbReference>
<evidence type="ECO:0000313" key="13">
    <source>
        <dbReference type="Proteomes" id="UP000694388"/>
    </source>
</evidence>
<dbReference type="Gene3D" id="1.10.150.570">
    <property type="entry name" value="GidA associated domain, C-terminal subdomain"/>
    <property type="match status" value="1"/>
</dbReference>
<reference evidence="12" key="1">
    <citation type="submission" date="2025-08" db="UniProtKB">
        <authorList>
            <consortium name="Ensembl"/>
        </authorList>
    </citation>
    <scope>IDENTIFICATION</scope>
</reference>
<dbReference type="Pfam" id="PF01134">
    <property type="entry name" value="GIDA"/>
    <property type="match status" value="1"/>
</dbReference>
<dbReference type="InterPro" id="IPR020595">
    <property type="entry name" value="MnmG-rel_CS"/>
</dbReference>
<dbReference type="AlphaFoldDB" id="A0A8C4WZZ4"/>
<dbReference type="NCBIfam" id="TIGR00136">
    <property type="entry name" value="mnmG_gidA"/>
    <property type="match status" value="1"/>
</dbReference>
<dbReference type="SMART" id="SM01228">
    <property type="entry name" value="GIDA_assoc_3"/>
    <property type="match status" value="1"/>
</dbReference>
<name>A0A8C4WZZ4_EPTBU</name>
<dbReference type="GO" id="GO:0070899">
    <property type="term" value="P:mitochondrial tRNA wobble uridine modification"/>
    <property type="evidence" value="ECO:0007669"/>
    <property type="project" value="UniProtKB-ARBA"/>
</dbReference>
<evidence type="ECO:0000256" key="7">
    <source>
        <dbReference type="ARBA" id="ARBA00061980"/>
    </source>
</evidence>
<dbReference type="Pfam" id="PF13932">
    <property type="entry name" value="SAM_GIDA_C"/>
    <property type="match status" value="1"/>
</dbReference>
<dbReference type="Ensembl" id="ENSEBUT00000023897.1">
    <property type="protein sequence ID" value="ENSEBUP00000023321.1"/>
    <property type="gene ID" value="ENSEBUG00000014365.1"/>
</dbReference>
<dbReference type="SUPFAM" id="SSF51905">
    <property type="entry name" value="FAD/NAD(P)-binding domain"/>
    <property type="match status" value="1"/>
</dbReference>
<keyword evidence="13" id="KW-1185">Reference proteome</keyword>
<dbReference type="Pfam" id="PF21680">
    <property type="entry name" value="GIDA_C_1st"/>
    <property type="match status" value="1"/>
</dbReference>
<comment type="cofactor">
    <cofactor evidence="1">
        <name>FAD</name>
        <dbReference type="ChEBI" id="CHEBI:57692"/>
    </cofactor>
</comment>
<proteinExistence type="inferred from homology"/>